<dbReference type="HAMAP" id="MF_01940">
    <property type="entry name" value="RNA_CPDase"/>
    <property type="match status" value="1"/>
</dbReference>
<dbReference type="EC" id="3.1.4.58" evidence="2"/>
<feature type="short sequence motif" description="HXTX 2" evidence="2">
    <location>
        <begin position="130"/>
        <end position="133"/>
    </location>
</feature>
<dbReference type="Pfam" id="PF13563">
    <property type="entry name" value="2_5_RNA_ligase2"/>
    <property type="match status" value="1"/>
</dbReference>
<protein>
    <recommendedName>
        <fullName evidence="2">RNA 2',3'-cyclic phosphodiesterase</fullName>
        <shortName evidence="2">RNA 2',3'-CPDase</shortName>
        <ecNumber evidence="2">3.1.4.58</ecNumber>
    </recommendedName>
</protein>
<reference evidence="3 4" key="1">
    <citation type="submission" date="2024-08" db="EMBL/GenBank/DDBJ databases">
        <title>Two novel Cytobacillus novel species.</title>
        <authorList>
            <person name="Liu G."/>
        </authorList>
    </citation>
    <scope>NUCLEOTIDE SEQUENCE [LARGE SCALE GENOMIC DNA]</scope>
    <source>
        <strain evidence="3 4">FJAT-54145</strain>
    </source>
</reference>
<dbReference type="InterPro" id="IPR004175">
    <property type="entry name" value="RNA_CPDase"/>
</dbReference>
<feature type="active site" description="Proton donor" evidence="2">
    <location>
        <position position="44"/>
    </location>
</feature>
<dbReference type="EMBL" id="JBIACK010000015">
    <property type="protein sequence ID" value="MFE8703374.1"/>
    <property type="molecule type" value="Genomic_DNA"/>
</dbReference>
<evidence type="ECO:0000313" key="3">
    <source>
        <dbReference type="EMBL" id="MFE8703374.1"/>
    </source>
</evidence>
<dbReference type="SUPFAM" id="SSF55144">
    <property type="entry name" value="LigT-like"/>
    <property type="match status" value="1"/>
</dbReference>
<keyword evidence="4" id="KW-1185">Reference proteome</keyword>
<dbReference type="NCBIfam" id="TIGR02258">
    <property type="entry name" value="2_5_ligase"/>
    <property type="match status" value="1"/>
</dbReference>
<comment type="caution">
    <text evidence="3">The sequence shown here is derived from an EMBL/GenBank/DDBJ whole genome shotgun (WGS) entry which is preliminary data.</text>
</comment>
<comment type="catalytic activity">
    <reaction evidence="2">
        <text>a 3'-end 2',3'-cyclophospho-ribonucleotide-RNA + H2O = a 3'-end 2'-phospho-ribonucleotide-RNA + H(+)</text>
        <dbReference type="Rhea" id="RHEA:11828"/>
        <dbReference type="Rhea" id="RHEA-COMP:10464"/>
        <dbReference type="Rhea" id="RHEA-COMP:17353"/>
        <dbReference type="ChEBI" id="CHEBI:15377"/>
        <dbReference type="ChEBI" id="CHEBI:15378"/>
        <dbReference type="ChEBI" id="CHEBI:83064"/>
        <dbReference type="ChEBI" id="CHEBI:173113"/>
        <dbReference type="EC" id="3.1.4.58"/>
    </reaction>
</comment>
<feature type="active site" description="Proton acceptor" evidence="2">
    <location>
        <position position="130"/>
    </location>
</feature>
<proteinExistence type="inferred from homology"/>
<sequence length="189" mass="22067">MDKKAHYFYAISLPREVKEMLNEQMVDLKSKLSFKTWVHHEDLHITLAFLGHAPELKLKSSVELVKRNIVDCPSFTLTIHQLGVFGKQEFPRIFWADVQKEPLLDGVRKQVFSSCLEAGFELETRPFRPHITFARKWVGDQPFTQQQLENSNIFSKQPVTFTANEVVLYQTNLDRIPKYETIQTFPLSQ</sequence>
<dbReference type="PANTHER" id="PTHR35561:SF1">
    <property type="entry name" value="RNA 2',3'-CYCLIC PHOSPHODIESTERASE"/>
    <property type="match status" value="1"/>
</dbReference>
<evidence type="ECO:0000313" key="4">
    <source>
        <dbReference type="Proteomes" id="UP001601059"/>
    </source>
</evidence>
<accession>A0ABW6KI01</accession>
<feature type="short sequence motif" description="HXTX 1" evidence="2">
    <location>
        <begin position="44"/>
        <end position="47"/>
    </location>
</feature>
<dbReference type="InterPro" id="IPR009097">
    <property type="entry name" value="Cyclic_Pdiesterase"/>
</dbReference>
<dbReference type="PANTHER" id="PTHR35561">
    <property type="entry name" value="RNA 2',3'-CYCLIC PHOSPHODIESTERASE"/>
    <property type="match status" value="1"/>
</dbReference>
<evidence type="ECO:0000256" key="2">
    <source>
        <dbReference type="HAMAP-Rule" id="MF_01940"/>
    </source>
</evidence>
<comment type="similarity">
    <text evidence="2">Belongs to the 2H phosphoesterase superfamily. ThpR family.</text>
</comment>
<keyword evidence="1 2" id="KW-0378">Hydrolase</keyword>
<dbReference type="RefSeq" id="WP_389363863.1">
    <property type="nucleotide sequence ID" value="NZ_JBIACK010000015.1"/>
</dbReference>
<organism evidence="3 4">
    <name type="scientific">Cytobacillus spartinae</name>
    <dbReference type="NCBI Taxonomy" id="3299023"/>
    <lineage>
        <taxon>Bacteria</taxon>
        <taxon>Bacillati</taxon>
        <taxon>Bacillota</taxon>
        <taxon>Bacilli</taxon>
        <taxon>Bacillales</taxon>
        <taxon>Bacillaceae</taxon>
        <taxon>Cytobacillus</taxon>
    </lineage>
</organism>
<dbReference type="Proteomes" id="UP001601059">
    <property type="component" value="Unassembled WGS sequence"/>
</dbReference>
<gene>
    <name evidence="3" type="primary">thpR</name>
    <name evidence="3" type="ORF">ACFYKX_22695</name>
</gene>
<name>A0ABW6KI01_9BACI</name>
<comment type="function">
    <text evidence="2">Hydrolyzes RNA 2',3'-cyclic phosphodiester to an RNA 2'-phosphomonoester.</text>
</comment>
<evidence type="ECO:0000256" key="1">
    <source>
        <dbReference type="ARBA" id="ARBA00022801"/>
    </source>
</evidence>
<dbReference type="Gene3D" id="3.90.1140.10">
    <property type="entry name" value="Cyclic phosphodiesterase"/>
    <property type="match status" value="1"/>
</dbReference>